<protein>
    <submittedName>
        <fullName evidence="1">Uncharacterized protein</fullName>
    </submittedName>
</protein>
<sequence length="69" mass="7717">MRITEAMISSRDNNFSNVGLNWFSKADASSLYNIKRLYNNKRPPHQTVAAFTKTDGIRQPSGVAACRQA</sequence>
<keyword evidence="2" id="KW-1185">Reference proteome</keyword>
<dbReference type="HOGENOM" id="CLU_2766803_0_0_9"/>
<accession>B0PDK6</accession>
<proteinExistence type="predicted"/>
<dbReference type="Proteomes" id="UP000003803">
    <property type="component" value="Unassembled WGS sequence"/>
</dbReference>
<dbReference type="EMBL" id="ABGD02000024">
    <property type="protein sequence ID" value="EDS10557.1"/>
    <property type="molecule type" value="Genomic_DNA"/>
</dbReference>
<name>B0PDK6_9FIRM</name>
<evidence type="ECO:0000313" key="1">
    <source>
        <dbReference type="EMBL" id="EDS10557.1"/>
    </source>
</evidence>
<organism evidence="1 2">
    <name type="scientific">Anaerotruncus colihominis DSM 17241</name>
    <dbReference type="NCBI Taxonomy" id="445972"/>
    <lineage>
        <taxon>Bacteria</taxon>
        <taxon>Bacillati</taxon>
        <taxon>Bacillota</taxon>
        <taxon>Clostridia</taxon>
        <taxon>Eubacteriales</taxon>
        <taxon>Oscillospiraceae</taxon>
        <taxon>Anaerotruncus</taxon>
    </lineage>
</organism>
<dbReference type="AlphaFoldDB" id="B0PDK6"/>
<reference evidence="1" key="2">
    <citation type="submission" date="2013-09" db="EMBL/GenBank/DDBJ databases">
        <title>Draft genome sequence of Anaerotruncus colihominis(DSM 17241).</title>
        <authorList>
            <person name="Sudarsanam P."/>
            <person name="Ley R."/>
            <person name="Guruge J."/>
            <person name="Turnbaugh P.J."/>
            <person name="Mahowald M."/>
            <person name="Liep D."/>
            <person name="Gordon J."/>
        </authorList>
    </citation>
    <scope>NUCLEOTIDE SEQUENCE</scope>
    <source>
        <strain evidence="1">DSM 17241</strain>
    </source>
</reference>
<gene>
    <name evidence="1" type="ORF">ANACOL_03159</name>
</gene>
<evidence type="ECO:0000313" key="2">
    <source>
        <dbReference type="Proteomes" id="UP000003803"/>
    </source>
</evidence>
<comment type="caution">
    <text evidence="1">The sequence shown here is derived from an EMBL/GenBank/DDBJ whole genome shotgun (WGS) entry which is preliminary data.</text>
</comment>
<reference evidence="1" key="1">
    <citation type="submission" date="2007-11" db="EMBL/GenBank/DDBJ databases">
        <authorList>
            <person name="Fulton L."/>
            <person name="Clifton S."/>
            <person name="Fulton B."/>
            <person name="Xu J."/>
            <person name="Minx P."/>
            <person name="Pepin K.H."/>
            <person name="Johnson M."/>
            <person name="Thiruvilangam P."/>
            <person name="Bhonagiri V."/>
            <person name="Nash W.E."/>
            <person name="Mardis E.R."/>
            <person name="Wilson R.K."/>
        </authorList>
    </citation>
    <scope>NUCLEOTIDE SEQUENCE [LARGE SCALE GENOMIC DNA]</scope>
    <source>
        <strain evidence="1">DSM 17241</strain>
    </source>
</reference>